<reference evidence="2" key="2">
    <citation type="submission" date="2019-10" db="EMBL/GenBank/DDBJ databases">
        <title>Conservation and host-specific expression of non-tandemly repeated heterogenous ribosome RNA gene in arbuscular mycorrhizal fungi.</title>
        <authorList>
            <person name="Maeda T."/>
            <person name="Kobayashi Y."/>
            <person name="Nakagawa T."/>
            <person name="Ezawa T."/>
            <person name="Yamaguchi K."/>
            <person name="Bino T."/>
            <person name="Nishimoto Y."/>
            <person name="Shigenobu S."/>
            <person name="Kawaguchi M."/>
        </authorList>
    </citation>
    <scope>NUCLEOTIDE SEQUENCE</scope>
    <source>
        <strain evidence="2">HR1</strain>
    </source>
</reference>
<reference evidence="1 3" key="1">
    <citation type="submission" date="2017-11" db="EMBL/GenBank/DDBJ databases">
        <title>The genome of Rhizophagus clarus HR1 reveals common genetic basis of auxotrophy among arbuscular mycorrhizal fungi.</title>
        <authorList>
            <person name="Kobayashi Y."/>
        </authorList>
    </citation>
    <scope>NUCLEOTIDE SEQUENCE [LARGE SCALE GENOMIC DNA]</scope>
    <source>
        <strain evidence="1 3">HR1</strain>
    </source>
</reference>
<dbReference type="Proteomes" id="UP000615446">
    <property type="component" value="Unassembled WGS sequence"/>
</dbReference>
<name>A0A2Z6QWA2_9GLOM</name>
<keyword evidence="3" id="KW-1185">Reference proteome</keyword>
<comment type="caution">
    <text evidence="1">The sequence shown here is derived from an EMBL/GenBank/DDBJ whole genome shotgun (WGS) entry which is preliminary data.</text>
</comment>
<dbReference type="AlphaFoldDB" id="A0A2Z6QWA2"/>
<organism evidence="1 3">
    <name type="scientific">Rhizophagus clarus</name>
    <dbReference type="NCBI Taxonomy" id="94130"/>
    <lineage>
        <taxon>Eukaryota</taxon>
        <taxon>Fungi</taxon>
        <taxon>Fungi incertae sedis</taxon>
        <taxon>Mucoromycota</taxon>
        <taxon>Glomeromycotina</taxon>
        <taxon>Glomeromycetes</taxon>
        <taxon>Glomerales</taxon>
        <taxon>Glomeraceae</taxon>
        <taxon>Rhizophagus</taxon>
    </lineage>
</organism>
<gene>
    <name evidence="2" type="ORF">RCL2_002716300</name>
    <name evidence="1" type="ORF">RclHR1_22380002</name>
</gene>
<protein>
    <submittedName>
        <fullName evidence="1">Uncharacterized protein</fullName>
    </submittedName>
</protein>
<sequence length="69" mass="8182">MVNGLPDSDPLITQDFDKRDSFFKDQGLKSYKFIKEGNGHNMIVRFFETYENMKNALESSFIFERVEYC</sequence>
<dbReference type="Proteomes" id="UP000247702">
    <property type="component" value="Unassembled WGS sequence"/>
</dbReference>
<evidence type="ECO:0000313" key="1">
    <source>
        <dbReference type="EMBL" id="GBB93825.1"/>
    </source>
</evidence>
<dbReference type="EMBL" id="BEXD01001378">
    <property type="protein sequence ID" value="GBB93825.1"/>
    <property type="molecule type" value="Genomic_DNA"/>
</dbReference>
<evidence type="ECO:0000313" key="3">
    <source>
        <dbReference type="Proteomes" id="UP000247702"/>
    </source>
</evidence>
<dbReference type="EMBL" id="BLAL01000288">
    <property type="protein sequence ID" value="GET00720.1"/>
    <property type="molecule type" value="Genomic_DNA"/>
</dbReference>
<evidence type="ECO:0000313" key="2">
    <source>
        <dbReference type="EMBL" id="GET00720.1"/>
    </source>
</evidence>
<proteinExistence type="predicted"/>
<accession>A0A2Z6QWA2</accession>